<dbReference type="EMBL" id="JPVO01000034">
    <property type="protein sequence ID" value="KGR77949.1"/>
    <property type="molecule type" value="Genomic_DNA"/>
</dbReference>
<proteinExistence type="predicted"/>
<feature type="transmembrane region" description="Helical" evidence="7">
    <location>
        <begin position="339"/>
        <end position="361"/>
    </location>
</feature>
<dbReference type="InterPro" id="IPR011701">
    <property type="entry name" value="MFS"/>
</dbReference>
<dbReference type="GO" id="GO:0005886">
    <property type="term" value="C:plasma membrane"/>
    <property type="evidence" value="ECO:0007669"/>
    <property type="project" value="UniProtKB-SubCell"/>
</dbReference>
<feature type="transmembrane region" description="Helical" evidence="7">
    <location>
        <begin position="304"/>
        <end position="327"/>
    </location>
</feature>
<dbReference type="eggNOG" id="COG2271">
    <property type="taxonomic scope" value="Bacteria"/>
</dbReference>
<dbReference type="Pfam" id="PF07690">
    <property type="entry name" value="MFS_1"/>
    <property type="match status" value="1"/>
</dbReference>
<reference evidence="9 10" key="1">
    <citation type="submission" date="2014-02" db="EMBL/GenBank/DDBJ databases">
        <title>Draft genome sequence of Lysinibacillus sinduriensis JCM 15800.</title>
        <authorList>
            <person name="Zhang F."/>
            <person name="Wang G."/>
            <person name="Zhang L."/>
        </authorList>
    </citation>
    <scope>NUCLEOTIDE SEQUENCE [LARGE SCALE GENOMIC DNA]</scope>
    <source>
        <strain evidence="9 10">JCM 15800</strain>
    </source>
</reference>
<dbReference type="InterPro" id="IPR022324">
    <property type="entry name" value="Bacilysin_exporter_BacE_put"/>
</dbReference>
<protein>
    <recommendedName>
        <fullName evidence="8">Major facilitator superfamily (MFS) profile domain-containing protein</fullName>
    </recommendedName>
</protein>
<dbReference type="Proteomes" id="UP000030408">
    <property type="component" value="Unassembled WGS sequence"/>
</dbReference>
<dbReference type="InterPro" id="IPR020846">
    <property type="entry name" value="MFS_dom"/>
</dbReference>
<feature type="transmembrane region" description="Helical" evidence="7">
    <location>
        <begin position="40"/>
        <end position="60"/>
    </location>
</feature>
<comment type="subcellular location">
    <subcellularLocation>
        <location evidence="1">Cell membrane</location>
        <topology evidence="1">Multi-pass membrane protein</topology>
    </subcellularLocation>
</comment>
<keyword evidence="4 7" id="KW-0812">Transmembrane</keyword>
<evidence type="ECO:0000256" key="2">
    <source>
        <dbReference type="ARBA" id="ARBA00022448"/>
    </source>
</evidence>
<dbReference type="PRINTS" id="PR01988">
    <property type="entry name" value="EXPORTERBACE"/>
</dbReference>
<keyword evidence="6 7" id="KW-0472">Membrane</keyword>
<evidence type="ECO:0000256" key="5">
    <source>
        <dbReference type="ARBA" id="ARBA00022989"/>
    </source>
</evidence>
<feature type="transmembrane region" description="Helical" evidence="7">
    <location>
        <begin position="212"/>
        <end position="231"/>
    </location>
</feature>
<evidence type="ECO:0000259" key="8">
    <source>
        <dbReference type="PROSITE" id="PS50850"/>
    </source>
</evidence>
<keyword evidence="5 7" id="KW-1133">Transmembrane helix</keyword>
<evidence type="ECO:0000256" key="3">
    <source>
        <dbReference type="ARBA" id="ARBA00022475"/>
    </source>
</evidence>
<evidence type="ECO:0000256" key="1">
    <source>
        <dbReference type="ARBA" id="ARBA00004651"/>
    </source>
</evidence>
<dbReference type="InterPro" id="IPR036259">
    <property type="entry name" value="MFS_trans_sf"/>
</dbReference>
<dbReference type="PANTHER" id="PTHR43266">
    <property type="entry name" value="MACROLIDE-EFFLUX PROTEIN"/>
    <property type="match status" value="1"/>
</dbReference>
<name>A0A0A3HZT1_9BACL</name>
<evidence type="ECO:0000313" key="9">
    <source>
        <dbReference type="EMBL" id="KGR77949.1"/>
    </source>
</evidence>
<evidence type="ECO:0000256" key="7">
    <source>
        <dbReference type="SAM" id="Phobius"/>
    </source>
</evidence>
<comment type="caution">
    <text evidence="9">The sequence shown here is derived from an EMBL/GenBank/DDBJ whole genome shotgun (WGS) entry which is preliminary data.</text>
</comment>
<dbReference type="RefSeq" id="WP_036197596.1">
    <property type="nucleotide sequence ID" value="NZ_AVCY01000022.1"/>
</dbReference>
<dbReference type="SUPFAM" id="SSF103473">
    <property type="entry name" value="MFS general substrate transporter"/>
    <property type="match status" value="1"/>
</dbReference>
<evidence type="ECO:0000313" key="10">
    <source>
        <dbReference type="Proteomes" id="UP000030408"/>
    </source>
</evidence>
<feature type="transmembrane region" description="Helical" evidence="7">
    <location>
        <begin position="280"/>
        <end position="298"/>
    </location>
</feature>
<dbReference type="OrthoDB" id="2156306at2"/>
<feature type="transmembrane region" description="Helical" evidence="7">
    <location>
        <begin position="367"/>
        <end position="388"/>
    </location>
</feature>
<feature type="transmembrane region" description="Helical" evidence="7">
    <location>
        <begin position="130"/>
        <end position="154"/>
    </location>
</feature>
<dbReference type="STRING" id="1384057.CD33_01870"/>
<dbReference type="Gene3D" id="1.20.1250.20">
    <property type="entry name" value="MFS general substrate transporter like domains"/>
    <property type="match status" value="1"/>
</dbReference>
<dbReference type="PANTHER" id="PTHR43266:SF2">
    <property type="entry name" value="MAJOR FACILITATOR SUPERFAMILY (MFS) PROFILE DOMAIN-CONTAINING PROTEIN"/>
    <property type="match status" value="1"/>
</dbReference>
<feature type="transmembrane region" description="Helical" evidence="7">
    <location>
        <begin position="251"/>
        <end position="273"/>
    </location>
</feature>
<dbReference type="CDD" id="cd06173">
    <property type="entry name" value="MFS_MefA_like"/>
    <property type="match status" value="1"/>
</dbReference>
<organism evidence="9 10">
    <name type="scientific">Ureibacillus sinduriensis BLB-1 = JCM 15800</name>
    <dbReference type="NCBI Taxonomy" id="1384057"/>
    <lineage>
        <taxon>Bacteria</taxon>
        <taxon>Bacillati</taxon>
        <taxon>Bacillota</taxon>
        <taxon>Bacilli</taxon>
        <taxon>Bacillales</taxon>
        <taxon>Caryophanaceae</taxon>
        <taxon>Ureibacillus</taxon>
    </lineage>
</organism>
<gene>
    <name evidence="9" type="ORF">CD33_01870</name>
</gene>
<feature type="transmembrane region" description="Helical" evidence="7">
    <location>
        <begin position="7"/>
        <end position="28"/>
    </location>
</feature>
<dbReference type="PROSITE" id="PS50850">
    <property type="entry name" value="MFS"/>
    <property type="match status" value="1"/>
</dbReference>
<evidence type="ECO:0000256" key="6">
    <source>
        <dbReference type="ARBA" id="ARBA00023136"/>
    </source>
</evidence>
<keyword evidence="3" id="KW-1003">Cell membrane</keyword>
<dbReference type="GO" id="GO:0022857">
    <property type="term" value="F:transmembrane transporter activity"/>
    <property type="evidence" value="ECO:0007669"/>
    <property type="project" value="InterPro"/>
</dbReference>
<accession>A0A0A3HZT1</accession>
<sequence length="396" mass="43972">MKWSKQYVYLLTGLGVSQLGNWIYLIALNVMIWNLTHSPAAIAGLYIIGPIVRFICNIFVGSFIDRWNKKKTVVTTDLIRGILVFLMPFADQLWLIYTLVGVTNIASTFFGPSSTYLISVHVLEEHKQRFNALHSTLSSGSFMIGPALAGLILATFSISVAMWVNGVTFFVCAYLLSLLPSENKKNTSQSLKISLLTIKEDWQMILTYSKKLHSFTQLIVIYSIALMIAFALDSQEMTFLLSHFEISESLYGFTVTFAGIGAIAGGLLATVFAKTFSIMVYLKGGFLLSMLSYLGFYLANSYVIAVLCFVTLGIFMAFSNTGFATLYQTTIHPDVMGRFSSVLNLIQSILQVLFTIVIGLLAEWYALKWTAVIFASFAVLLAMSIAFIQLKNNKPS</sequence>
<evidence type="ECO:0000256" key="4">
    <source>
        <dbReference type="ARBA" id="ARBA00022692"/>
    </source>
</evidence>
<keyword evidence="10" id="KW-1185">Reference proteome</keyword>
<dbReference type="AlphaFoldDB" id="A0A0A3HZT1"/>
<feature type="domain" description="Major facilitator superfamily (MFS) profile" evidence="8">
    <location>
        <begin position="1"/>
        <end position="393"/>
    </location>
</feature>
<keyword evidence="2" id="KW-0813">Transport</keyword>